<comment type="function">
    <text evidence="7">Involved in peptide bond synthesis. Stimulates efficient translation and peptide-bond synthesis on native or reconstituted 70S ribosomes in vitro. Probably functions indirectly by altering the affinity of the ribosome for aminoacyl-tRNA, thus increasing their reactivity as acceptors for peptidyl transferase.</text>
</comment>
<comment type="subcellular location">
    <subcellularLocation>
        <location evidence="1 7">Cytoplasm</location>
    </subcellularLocation>
</comment>
<dbReference type="Pfam" id="PF01132">
    <property type="entry name" value="EFP"/>
    <property type="match status" value="1"/>
</dbReference>
<feature type="domain" description="Translation elongation factor P/YeiP central" evidence="11">
    <location>
        <begin position="67"/>
        <end position="122"/>
    </location>
</feature>
<dbReference type="InterPro" id="IPR012340">
    <property type="entry name" value="NA-bd_OB-fold"/>
</dbReference>
<reference evidence="12 13" key="1">
    <citation type="submission" date="2016-09" db="EMBL/GenBank/DDBJ databases">
        <title>Genome-resolved meta-omics ties microbial dynamics to process performance in biotechnology for thiocyanate degradation.</title>
        <authorList>
            <person name="Kantor R.S."/>
            <person name="Huddy R.J."/>
            <person name="Iyer R."/>
            <person name="Thomas B.C."/>
            <person name="Brown C.T."/>
            <person name="Anantharaman K."/>
            <person name="Tringe S."/>
            <person name="Hettich R.L."/>
            <person name="Harrison S.T."/>
            <person name="Banfield J.F."/>
        </authorList>
    </citation>
    <scope>NUCLEOTIDE SEQUENCE [LARGE SCALE GENOMIC DNA]</scope>
    <source>
        <strain evidence="12">59-99</strain>
    </source>
</reference>
<name>A0A1M3KZF7_9BACT</name>
<dbReference type="SMART" id="SM01185">
    <property type="entry name" value="EFP"/>
    <property type="match status" value="1"/>
</dbReference>
<dbReference type="NCBIfam" id="TIGR00038">
    <property type="entry name" value="efp"/>
    <property type="match status" value="1"/>
</dbReference>
<evidence type="ECO:0000259" key="10">
    <source>
        <dbReference type="SMART" id="SM00841"/>
    </source>
</evidence>
<dbReference type="Pfam" id="PF08207">
    <property type="entry name" value="EFP_N"/>
    <property type="match status" value="1"/>
</dbReference>
<evidence type="ECO:0000256" key="5">
    <source>
        <dbReference type="ARBA" id="ARBA00022768"/>
    </source>
</evidence>
<organism evidence="12 13">
    <name type="scientific">Candidatus Kapaibacterium thiocyanatum</name>
    <dbReference type="NCBI Taxonomy" id="1895771"/>
    <lineage>
        <taxon>Bacteria</taxon>
        <taxon>Pseudomonadati</taxon>
        <taxon>Candidatus Kapaibacteriota</taxon>
        <taxon>Candidatus Kapaibacteriia</taxon>
        <taxon>Candidatus Kapaibacteriales</taxon>
        <taxon>Candidatus Kapaibacteriaceae</taxon>
        <taxon>Candidatus Kapaibacterium</taxon>
    </lineage>
</organism>
<evidence type="ECO:0000256" key="6">
    <source>
        <dbReference type="ARBA" id="ARBA00022917"/>
    </source>
</evidence>
<dbReference type="NCBIfam" id="NF001810">
    <property type="entry name" value="PRK00529.1"/>
    <property type="match status" value="1"/>
</dbReference>
<evidence type="ECO:0000256" key="3">
    <source>
        <dbReference type="ARBA" id="ARBA00009479"/>
    </source>
</evidence>
<gene>
    <name evidence="7" type="primary">efp</name>
    <name evidence="12" type="ORF">BGO89_05975</name>
</gene>
<feature type="domain" description="Elongation factor P C-terminal" evidence="10">
    <location>
        <begin position="130"/>
        <end position="185"/>
    </location>
</feature>
<evidence type="ECO:0000256" key="9">
    <source>
        <dbReference type="RuleBase" id="RU004389"/>
    </source>
</evidence>
<protein>
    <recommendedName>
        <fullName evidence="7 8">Elongation factor P</fullName>
        <shortName evidence="7">EF-P</shortName>
    </recommendedName>
</protein>
<evidence type="ECO:0000256" key="4">
    <source>
        <dbReference type="ARBA" id="ARBA00022490"/>
    </source>
</evidence>
<evidence type="ECO:0000256" key="8">
    <source>
        <dbReference type="NCBIfam" id="TIGR00038"/>
    </source>
</evidence>
<dbReference type="InterPro" id="IPR013185">
    <property type="entry name" value="Transl_elong_KOW-like"/>
</dbReference>
<evidence type="ECO:0000256" key="2">
    <source>
        <dbReference type="ARBA" id="ARBA00004815"/>
    </source>
</evidence>
<comment type="caution">
    <text evidence="12">The sequence shown here is derived from an EMBL/GenBank/DDBJ whole genome shotgun (WGS) entry which is preliminary data.</text>
</comment>
<dbReference type="PANTHER" id="PTHR30053:SF12">
    <property type="entry name" value="ELONGATION FACTOR P (EF-P) FAMILY PROTEIN"/>
    <property type="match status" value="1"/>
</dbReference>
<dbReference type="InterPro" id="IPR001059">
    <property type="entry name" value="Transl_elong_P/YeiP_cen"/>
</dbReference>
<dbReference type="HAMAP" id="MF_00141">
    <property type="entry name" value="EF_P"/>
    <property type="match status" value="1"/>
</dbReference>
<dbReference type="GO" id="GO:0043043">
    <property type="term" value="P:peptide biosynthetic process"/>
    <property type="evidence" value="ECO:0007669"/>
    <property type="project" value="InterPro"/>
</dbReference>
<accession>A0A1M3KZF7</accession>
<dbReference type="InterPro" id="IPR011768">
    <property type="entry name" value="Transl_elongation_fac_P"/>
</dbReference>
<keyword evidence="6 7" id="KW-0648">Protein biosynthesis</keyword>
<dbReference type="Proteomes" id="UP000184233">
    <property type="component" value="Unassembled WGS sequence"/>
</dbReference>
<dbReference type="PANTHER" id="PTHR30053">
    <property type="entry name" value="ELONGATION FACTOR P"/>
    <property type="match status" value="1"/>
</dbReference>
<evidence type="ECO:0000313" key="13">
    <source>
        <dbReference type="Proteomes" id="UP000184233"/>
    </source>
</evidence>
<dbReference type="STRING" id="1895771.BGO89_05975"/>
<dbReference type="InterPro" id="IPR015365">
    <property type="entry name" value="Elong-fact-P_C"/>
</dbReference>
<dbReference type="SUPFAM" id="SSF50104">
    <property type="entry name" value="Translation proteins SH3-like domain"/>
    <property type="match status" value="1"/>
</dbReference>
<dbReference type="Pfam" id="PF09285">
    <property type="entry name" value="Elong-fact-P_C"/>
    <property type="match status" value="1"/>
</dbReference>
<dbReference type="AlphaFoldDB" id="A0A1M3KZF7"/>
<dbReference type="CDD" id="cd04470">
    <property type="entry name" value="S1_EF-P_repeat_1"/>
    <property type="match status" value="1"/>
</dbReference>
<dbReference type="FunFam" id="2.30.30.30:FF:000003">
    <property type="entry name" value="Elongation factor P"/>
    <property type="match status" value="1"/>
</dbReference>
<dbReference type="Gene3D" id="2.30.30.30">
    <property type="match status" value="1"/>
</dbReference>
<dbReference type="PIRSF" id="PIRSF005901">
    <property type="entry name" value="EF-P"/>
    <property type="match status" value="1"/>
</dbReference>
<dbReference type="InterPro" id="IPR014722">
    <property type="entry name" value="Rib_uL2_dom2"/>
</dbReference>
<keyword evidence="5 7" id="KW-0251">Elongation factor</keyword>
<evidence type="ECO:0000256" key="1">
    <source>
        <dbReference type="ARBA" id="ARBA00004496"/>
    </source>
</evidence>
<dbReference type="InterPro" id="IPR008991">
    <property type="entry name" value="Translation_prot_SH3-like_sf"/>
</dbReference>
<dbReference type="SMART" id="SM00841">
    <property type="entry name" value="Elong-fact-P_C"/>
    <property type="match status" value="1"/>
</dbReference>
<dbReference type="FunFam" id="2.40.50.140:FF:000004">
    <property type="entry name" value="Elongation factor P"/>
    <property type="match status" value="1"/>
</dbReference>
<proteinExistence type="inferred from homology"/>
<evidence type="ECO:0000259" key="11">
    <source>
        <dbReference type="SMART" id="SM01185"/>
    </source>
</evidence>
<evidence type="ECO:0000256" key="7">
    <source>
        <dbReference type="HAMAP-Rule" id="MF_00141"/>
    </source>
</evidence>
<evidence type="ECO:0000313" key="12">
    <source>
        <dbReference type="EMBL" id="OJX57947.1"/>
    </source>
</evidence>
<dbReference type="SUPFAM" id="SSF50249">
    <property type="entry name" value="Nucleic acid-binding proteins"/>
    <property type="match status" value="2"/>
</dbReference>
<dbReference type="InterPro" id="IPR020599">
    <property type="entry name" value="Transl_elong_fac_P/YeiP"/>
</dbReference>
<sequence>MATTADLRVGAVIKHQGELCVVLESIHRTPGNLRAFYQVKMRVIKNGKLKEERFRSGETIEFVRVETRNFSYLYRDGDSFVFMDSETYDQIPVDPAVVGEASRFIKEGQEVQIARDEQEAVVSIQIPGHVTLRVTHTEPGVRGDTATNVLKPATVETGTNVNVPLFVNEGDLIRVDTSSGNYLDRVKE</sequence>
<dbReference type="PROSITE" id="PS01275">
    <property type="entry name" value="EFP"/>
    <property type="match status" value="1"/>
</dbReference>
<keyword evidence="4 7" id="KW-0963">Cytoplasm</keyword>
<dbReference type="UniPathway" id="UPA00345"/>
<dbReference type="Gene3D" id="2.40.50.140">
    <property type="entry name" value="Nucleic acid-binding proteins"/>
    <property type="match status" value="2"/>
</dbReference>
<dbReference type="EMBL" id="MKVH01000020">
    <property type="protein sequence ID" value="OJX57947.1"/>
    <property type="molecule type" value="Genomic_DNA"/>
</dbReference>
<dbReference type="FunFam" id="2.40.50.140:FF:000009">
    <property type="entry name" value="Elongation factor P"/>
    <property type="match status" value="1"/>
</dbReference>
<comment type="similarity">
    <text evidence="3 7 9">Belongs to the elongation factor P family.</text>
</comment>
<dbReference type="GO" id="GO:0003746">
    <property type="term" value="F:translation elongation factor activity"/>
    <property type="evidence" value="ECO:0007669"/>
    <property type="project" value="UniProtKB-UniRule"/>
</dbReference>
<dbReference type="GO" id="GO:0005829">
    <property type="term" value="C:cytosol"/>
    <property type="evidence" value="ECO:0007669"/>
    <property type="project" value="UniProtKB-ARBA"/>
</dbReference>
<dbReference type="InterPro" id="IPR013852">
    <property type="entry name" value="Transl_elong_P/YeiP_CS"/>
</dbReference>
<comment type="pathway">
    <text evidence="2 7">Protein biosynthesis; polypeptide chain elongation.</text>
</comment>
<dbReference type="CDD" id="cd05794">
    <property type="entry name" value="S1_EF-P_repeat_2"/>
    <property type="match status" value="1"/>
</dbReference>